<sequence>MKPSSTPLSNNASHTSMDSNDINNFEFGSESMEEEYDGETQVPSNDDTGKWKKVVQSKSSRKRKETSKVWKVFVKLPRAHFLDGKWIVQKKVLNFCIMLPPHDGVSLAHKINTLLCEWGIEMKIFSITLDNASSNKSFVDILKSQLNLKKALVNDREFLHIRCCAHIVNLIVQDDLKEIDEVVLKIRECIRYIRGSQVRKQKFLDCCKQVSLDSNMGLKQDVPTRWNSTYLMLQSAIYYRRAWFSLELSDNNFKHCPSSRTKYPTSNLFLPKVFSTYMILKQNKESSDVFLQKMAIQMYNKYYKYWGEFSVVLTITLILDPRYKMTFIEFAYKTIYGISSPELKNEYEAYNLHEDSFVCNQKSQLEMYLDEPKLEMSSNLDVLDFWRVNVIRYPDLSLMARDILSIPVSTVASESTFSVGVRVLDRYRSLLKPDVVEAIVCTRDWMQMDNVSESLEVEEICKDILNLTIEDSSGPSTESVTSQLGD</sequence>
<dbReference type="PANTHER" id="PTHR46481:SF6">
    <property type="entry name" value="ZINC FINGER BED DOMAIN-CONTAINING PROTEIN RICESLEEPER 2-LIKE"/>
    <property type="match status" value="1"/>
</dbReference>
<evidence type="ECO:0000259" key="4">
    <source>
        <dbReference type="Pfam" id="PF14372"/>
    </source>
</evidence>
<protein>
    <recommendedName>
        <fullName evidence="7">Transposase</fullName>
    </recommendedName>
</protein>
<dbReference type="InterPro" id="IPR012337">
    <property type="entry name" value="RNaseH-like_sf"/>
</dbReference>
<evidence type="ECO:0008006" key="7">
    <source>
        <dbReference type="Google" id="ProtNLM"/>
    </source>
</evidence>
<dbReference type="Proteomes" id="UP001280121">
    <property type="component" value="Unassembled WGS sequence"/>
</dbReference>
<dbReference type="AlphaFoldDB" id="A0AAD9WSE9"/>
<proteinExistence type="predicted"/>
<dbReference type="InterPro" id="IPR052035">
    <property type="entry name" value="ZnF_BED_domain_contain"/>
</dbReference>
<dbReference type="GO" id="GO:0046983">
    <property type="term" value="F:protein dimerization activity"/>
    <property type="evidence" value="ECO:0007669"/>
    <property type="project" value="InterPro"/>
</dbReference>
<accession>A0AAD9WSE9</accession>
<evidence type="ECO:0000313" key="5">
    <source>
        <dbReference type="EMBL" id="KAK2642044.1"/>
    </source>
</evidence>
<name>A0AAD9WSE9_9ROSI</name>
<dbReference type="InterPro" id="IPR008906">
    <property type="entry name" value="HATC_C_dom"/>
</dbReference>
<feature type="domain" description="HAT C-terminal dimerisation" evidence="3">
    <location>
        <begin position="365"/>
        <end position="446"/>
    </location>
</feature>
<dbReference type="InterPro" id="IPR025525">
    <property type="entry name" value="hAT-like_transposase_RNase-H"/>
</dbReference>
<evidence type="ECO:0000256" key="1">
    <source>
        <dbReference type="ARBA" id="ARBA00023125"/>
    </source>
</evidence>
<evidence type="ECO:0000313" key="6">
    <source>
        <dbReference type="Proteomes" id="UP001280121"/>
    </source>
</evidence>
<reference evidence="5" key="1">
    <citation type="journal article" date="2023" name="Plant J.">
        <title>Genome sequences and population genomics provide insights into the demographic history, inbreeding, and mutation load of two 'living fossil' tree species of Dipteronia.</title>
        <authorList>
            <person name="Feng Y."/>
            <person name="Comes H.P."/>
            <person name="Chen J."/>
            <person name="Zhu S."/>
            <person name="Lu R."/>
            <person name="Zhang X."/>
            <person name="Li P."/>
            <person name="Qiu J."/>
            <person name="Olsen K.M."/>
            <person name="Qiu Y."/>
        </authorList>
    </citation>
    <scope>NUCLEOTIDE SEQUENCE</scope>
    <source>
        <strain evidence="5">KIB01</strain>
    </source>
</reference>
<evidence type="ECO:0000259" key="3">
    <source>
        <dbReference type="Pfam" id="PF05699"/>
    </source>
</evidence>
<feature type="region of interest" description="Disordered" evidence="2">
    <location>
        <begin position="1"/>
        <end position="59"/>
    </location>
</feature>
<gene>
    <name evidence="5" type="ORF">Ddye_023807</name>
</gene>
<dbReference type="PANTHER" id="PTHR46481">
    <property type="entry name" value="ZINC FINGER BED DOMAIN-CONTAINING PROTEIN 4"/>
    <property type="match status" value="1"/>
</dbReference>
<dbReference type="Pfam" id="PF05699">
    <property type="entry name" value="Dimer_Tnp_hAT"/>
    <property type="match status" value="1"/>
</dbReference>
<dbReference type="Pfam" id="PF14372">
    <property type="entry name" value="hAT-like_RNase-H"/>
    <property type="match status" value="1"/>
</dbReference>
<dbReference type="EMBL" id="JANJYI010000007">
    <property type="protein sequence ID" value="KAK2642044.1"/>
    <property type="molecule type" value="Genomic_DNA"/>
</dbReference>
<evidence type="ECO:0000256" key="2">
    <source>
        <dbReference type="SAM" id="MobiDB-lite"/>
    </source>
</evidence>
<comment type="caution">
    <text evidence="5">The sequence shown here is derived from an EMBL/GenBank/DDBJ whole genome shotgun (WGS) entry which is preliminary data.</text>
</comment>
<keyword evidence="1" id="KW-0238">DNA-binding</keyword>
<feature type="domain" description="hAT-like transposase RNase-H fold" evidence="4">
    <location>
        <begin position="259"/>
        <end position="342"/>
    </location>
</feature>
<keyword evidence="6" id="KW-1185">Reference proteome</keyword>
<dbReference type="GO" id="GO:0003677">
    <property type="term" value="F:DNA binding"/>
    <property type="evidence" value="ECO:0007669"/>
    <property type="project" value="UniProtKB-KW"/>
</dbReference>
<dbReference type="SUPFAM" id="SSF53098">
    <property type="entry name" value="Ribonuclease H-like"/>
    <property type="match status" value="1"/>
</dbReference>
<feature type="compositionally biased region" description="Polar residues" evidence="2">
    <location>
        <begin position="1"/>
        <end position="23"/>
    </location>
</feature>
<organism evidence="5 6">
    <name type="scientific">Dipteronia dyeriana</name>
    <dbReference type="NCBI Taxonomy" id="168575"/>
    <lineage>
        <taxon>Eukaryota</taxon>
        <taxon>Viridiplantae</taxon>
        <taxon>Streptophyta</taxon>
        <taxon>Embryophyta</taxon>
        <taxon>Tracheophyta</taxon>
        <taxon>Spermatophyta</taxon>
        <taxon>Magnoliopsida</taxon>
        <taxon>eudicotyledons</taxon>
        <taxon>Gunneridae</taxon>
        <taxon>Pentapetalae</taxon>
        <taxon>rosids</taxon>
        <taxon>malvids</taxon>
        <taxon>Sapindales</taxon>
        <taxon>Sapindaceae</taxon>
        <taxon>Hippocastanoideae</taxon>
        <taxon>Acereae</taxon>
        <taxon>Dipteronia</taxon>
    </lineage>
</organism>